<feature type="compositionally biased region" description="Low complexity" evidence="1">
    <location>
        <begin position="109"/>
        <end position="125"/>
    </location>
</feature>
<gene>
    <name evidence="2" type="ORF">CBR_g10829</name>
</gene>
<evidence type="ECO:0000313" key="2">
    <source>
        <dbReference type="EMBL" id="GBG71893.1"/>
    </source>
</evidence>
<dbReference type="Proteomes" id="UP000265515">
    <property type="component" value="Unassembled WGS sequence"/>
</dbReference>
<comment type="caution">
    <text evidence="2">The sequence shown here is derived from an EMBL/GenBank/DDBJ whole genome shotgun (WGS) entry which is preliminary data.</text>
</comment>
<sequence length="308" mass="35081">MEEYYATEREKRESKLKRKMEKEEAQRRAKEEAARTEEERIKAEKKAWKRKQKLVAEEQKRAEMQKDLQVQLAIHVGDMEDRLVQRLNQVVSTASATCRDRGKKLTYLSDDNAYSSSAGSGSDTSVTQELSARAEQLTISEKRKRGPEPVFQNPSPPMEQPAKRMPKHGILKPVKLSGRLTRSKSRKGGGDLTPTSNKKKVATPLSKARTRTRKPVPGLTLQSKATLERLRHGYREDVLRELKDLDATELQHICREEGIHYDKKIDPIFDIADHRTERAFFIAPVNVERIAVSDDTAAEPVVTPTKEV</sequence>
<dbReference type="EMBL" id="BFEA01000155">
    <property type="protein sequence ID" value="GBG71893.1"/>
    <property type="molecule type" value="Genomic_DNA"/>
</dbReference>
<protein>
    <submittedName>
        <fullName evidence="2">Uncharacterized protein</fullName>
    </submittedName>
</protein>
<accession>A0A388KPM4</accession>
<organism evidence="2 3">
    <name type="scientific">Chara braunii</name>
    <name type="common">Braun's stonewort</name>
    <dbReference type="NCBI Taxonomy" id="69332"/>
    <lineage>
        <taxon>Eukaryota</taxon>
        <taxon>Viridiplantae</taxon>
        <taxon>Streptophyta</taxon>
        <taxon>Charophyceae</taxon>
        <taxon>Charales</taxon>
        <taxon>Characeae</taxon>
        <taxon>Chara</taxon>
    </lineage>
</organism>
<feature type="region of interest" description="Disordered" evidence="1">
    <location>
        <begin position="109"/>
        <end position="215"/>
    </location>
</feature>
<name>A0A388KPM4_CHABU</name>
<reference evidence="2 3" key="1">
    <citation type="journal article" date="2018" name="Cell">
        <title>The Chara Genome: Secondary Complexity and Implications for Plant Terrestrialization.</title>
        <authorList>
            <person name="Nishiyama T."/>
            <person name="Sakayama H."/>
            <person name="Vries J.D."/>
            <person name="Buschmann H."/>
            <person name="Saint-Marcoux D."/>
            <person name="Ullrich K.K."/>
            <person name="Haas F.B."/>
            <person name="Vanderstraeten L."/>
            <person name="Becker D."/>
            <person name="Lang D."/>
            <person name="Vosolsobe S."/>
            <person name="Rombauts S."/>
            <person name="Wilhelmsson P.K.I."/>
            <person name="Janitza P."/>
            <person name="Kern R."/>
            <person name="Heyl A."/>
            <person name="Rumpler F."/>
            <person name="Villalobos L.I.A.C."/>
            <person name="Clay J.M."/>
            <person name="Skokan R."/>
            <person name="Toyoda A."/>
            <person name="Suzuki Y."/>
            <person name="Kagoshima H."/>
            <person name="Schijlen E."/>
            <person name="Tajeshwar N."/>
            <person name="Catarino B."/>
            <person name="Hetherington A.J."/>
            <person name="Saltykova A."/>
            <person name="Bonnot C."/>
            <person name="Breuninger H."/>
            <person name="Symeonidi A."/>
            <person name="Radhakrishnan G.V."/>
            <person name="Van Nieuwerburgh F."/>
            <person name="Deforce D."/>
            <person name="Chang C."/>
            <person name="Karol K.G."/>
            <person name="Hedrich R."/>
            <person name="Ulvskov P."/>
            <person name="Glockner G."/>
            <person name="Delwiche C.F."/>
            <person name="Petrasek J."/>
            <person name="Van de Peer Y."/>
            <person name="Friml J."/>
            <person name="Beilby M."/>
            <person name="Dolan L."/>
            <person name="Kohara Y."/>
            <person name="Sugano S."/>
            <person name="Fujiyama A."/>
            <person name="Delaux P.-M."/>
            <person name="Quint M."/>
            <person name="TheiBen G."/>
            <person name="Hagemann M."/>
            <person name="Harholt J."/>
            <person name="Dunand C."/>
            <person name="Zachgo S."/>
            <person name="Langdale J."/>
            <person name="Maumus F."/>
            <person name="Straeten D.V.D."/>
            <person name="Gould S.B."/>
            <person name="Rensing S.A."/>
        </authorList>
    </citation>
    <scope>NUCLEOTIDE SEQUENCE [LARGE SCALE GENOMIC DNA]</scope>
    <source>
        <strain evidence="2 3">S276</strain>
    </source>
</reference>
<feature type="region of interest" description="Disordered" evidence="1">
    <location>
        <begin position="1"/>
        <end position="41"/>
    </location>
</feature>
<dbReference type="Gramene" id="GBG71893">
    <property type="protein sequence ID" value="GBG71893"/>
    <property type="gene ID" value="CBR_g10829"/>
</dbReference>
<feature type="compositionally biased region" description="Basic and acidic residues" evidence="1">
    <location>
        <begin position="1"/>
        <end position="13"/>
    </location>
</feature>
<dbReference type="AlphaFoldDB" id="A0A388KPM4"/>
<feature type="compositionally biased region" description="Basic and acidic residues" evidence="1">
    <location>
        <begin position="20"/>
        <end position="41"/>
    </location>
</feature>
<keyword evidence="3" id="KW-1185">Reference proteome</keyword>
<evidence type="ECO:0000256" key="1">
    <source>
        <dbReference type="SAM" id="MobiDB-lite"/>
    </source>
</evidence>
<evidence type="ECO:0000313" key="3">
    <source>
        <dbReference type="Proteomes" id="UP000265515"/>
    </source>
</evidence>
<proteinExistence type="predicted"/>